<feature type="domain" description="Peptidase S26" evidence="9">
    <location>
        <begin position="29"/>
        <end position="225"/>
    </location>
</feature>
<dbReference type="PANTHER" id="PTHR43390:SF1">
    <property type="entry name" value="CHLOROPLAST PROCESSING PEPTIDASE"/>
    <property type="match status" value="1"/>
</dbReference>
<dbReference type="STRING" id="31965.AWH51_00285"/>
<comment type="caution">
    <text evidence="10">The sequence shown here is derived from an EMBL/GenBank/DDBJ whole genome shotgun (WGS) entry which is preliminary data.</text>
</comment>
<feature type="active site" evidence="6">
    <location>
        <position position="59"/>
    </location>
</feature>
<dbReference type="SUPFAM" id="SSF51306">
    <property type="entry name" value="LexA/Signal peptidase"/>
    <property type="match status" value="1"/>
</dbReference>
<dbReference type="CDD" id="cd06530">
    <property type="entry name" value="S26_SPase_I"/>
    <property type="match status" value="1"/>
</dbReference>
<dbReference type="AlphaFoldDB" id="A0A154UXI4"/>
<evidence type="ECO:0000256" key="1">
    <source>
        <dbReference type="ARBA" id="ARBA00000677"/>
    </source>
</evidence>
<dbReference type="GO" id="GO:0004252">
    <property type="term" value="F:serine-type endopeptidase activity"/>
    <property type="evidence" value="ECO:0007669"/>
    <property type="project" value="InterPro"/>
</dbReference>
<dbReference type="Proteomes" id="UP000076218">
    <property type="component" value="Unassembled WGS sequence"/>
</dbReference>
<dbReference type="GO" id="GO:0005886">
    <property type="term" value="C:plasma membrane"/>
    <property type="evidence" value="ECO:0007669"/>
    <property type="project" value="UniProtKB-SubCell"/>
</dbReference>
<dbReference type="Gene3D" id="2.10.109.10">
    <property type="entry name" value="Umud Fragment, subunit A"/>
    <property type="match status" value="1"/>
</dbReference>
<comment type="similarity">
    <text evidence="3 7">Belongs to the peptidase S26 family.</text>
</comment>
<name>A0A154UXI4_9MICO</name>
<dbReference type="PRINTS" id="PR00727">
    <property type="entry name" value="LEADERPTASE"/>
</dbReference>
<evidence type="ECO:0000313" key="11">
    <source>
        <dbReference type="Proteomes" id="UP000076218"/>
    </source>
</evidence>
<comment type="catalytic activity">
    <reaction evidence="1 7">
        <text>Cleavage of hydrophobic, N-terminal signal or leader sequences from secreted and periplasmic proteins.</text>
        <dbReference type="EC" id="3.4.21.89"/>
    </reaction>
</comment>
<dbReference type="EMBL" id="LQXA01000053">
    <property type="protein sequence ID" value="KZC93850.1"/>
    <property type="molecule type" value="Genomic_DNA"/>
</dbReference>
<dbReference type="EC" id="3.4.21.89" evidence="4 7"/>
<reference evidence="10 11" key="1">
    <citation type="submission" date="2016-01" db="EMBL/GenBank/DDBJ databases">
        <title>Draft genome sequence of Clavibacter michiganensis subsp. tessellarius DOAB 609.</title>
        <authorList>
            <person name="Tambong J.T."/>
        </authorList>
    </citation>
    <scope>NUCLEOTIDE SEQUENCE [LARGE SCALE GENOMIC DNA]</scope>
    <source>
        <strain evidence="10 11">DOAB 609</strain>
    </source>
</reference>
<keyword evidence="7" id="KW-0472">Membrane</keyword>
<proteinExistence type="inferred from homology"/>
<gene>
    <name evidence="10" type="ORF">AWH51_00285</name>
</gene>
<sequence length="250" mass="27220">MTDSTTPADTRSSGRHSGSGSRGWKTFLRDVLVIFVVALLVSVLIKAFLIRSFYIPSASMEDTLQINDRIVVNQLTPRLMPLQRGDVVVFRDPGGWLTPSPQVDKPPIAAAVDWALTTVGLSASDSNDHLIKRLIGLPGDHVFCCNSLGQMSVNDVPLDEPYIKLVPGVTRASDVDFDVTVPADSLWVMGDNRGNSSDSRYNQEGPTRGFVPIDHVVGRAFVITWPIDRWTILGDHPETFGDVPDAVPAG</sequence>
<dbReference type="InterPro" id="IPR019533">
    <property type="entry name" value="Peptidase_S26"/>
</dbReference>
<evidence type="ECO:0000256" key="5">
    <source>
        <dbReference type="ARBA" id="ARBA00022801"/>
    </source>
</evidence>
<dbReference type="RefSeq" id="WP_063072668.1">
    <property type="nucleotide sequence ID" value="NZ_LQXA01000053.1"/>
</dbReference>
<evidence type="ECO:0000256" key="6">
    <source>
        <dbReference type="PIRSR" id="PIRSR600223-1"/>
    </source>
</evidence>
<feature type="compositionally biased region" description="Polar residues" evidence="8">
    <location>
        <begin position="1"/>
        <end position="10"/>
    </location>
</feature>
<evidence type="ECO:0000313" key="10">
    <source>
        <dbReference type="EMBL" id="KZC93850.1"/>
    </source>
</evidence>
<dbReference type="NCBIfam" id="TIGR02227">
    <property type="entry name" value="sigpep_I_bact"/>
    <property type="match status" value="1"/>
</dbReference>
<dbReference type="InterPro" id="IPR019758">
    <property type="entry name" value="Pept_S26A_signal_pept_1_CS"/>
</dbReference>
<protein>
    <recommendedName>
        <fullName evidence="4 7">Signal peptidase I</fullName>
        <ecNumber evidence="4 7">3.4.21.89</ecNumber>
    </recommendedName>
</protein>
<keyword evidence="7" id="KW-0645">Protease</keyword>
<dbReference type="PANTHER" id="PTHR43390">
    <property type="entry name" value="SIGNAL PEPTIDASE I"/>
    <property type="match status" value="1"/>
</dbReference>
<feature type="transmembrane region" description="Helical" evidence="7">
    <location>
        <begin position="31"/>
        <end position="50"/>
    </location>
</feature>
<dbReference type="InterPro" id="IPR000223">
    <property type="entry name" value="Pept_S26A_signal_pept_1"/>
</dbReference>
<keyword evidence="7" id="KW-1133">Transmembrane helix</keyword>
<feature type="active site" evidence="6">
    <location>
        <position position="132"/>
    </location>
</feature>
<dbReference type="GO" id="GO:0006465">
    <property type="term" value="P:signal peptide processing"/>
    <property type="evidence" value="ECO:0007669"/>
    <property type="project" value="InterPro"/>
</dbReference>
<evidence type="ECO:0000256" key="7">
    <source>
        <dbReference type="RuleBase" id="RU362042"/>
    </source>
</evidence>
<dbReference type="InterPro" id="IPR036286">
    <property type="entry name" value="LexA/Signal_pep-like_sf"/>
</dbReference>
<accession>A0A154UXI4</accession>
<evidence type="ECO:0000256" key="2">
    <source>
        <dbReference type="ARBA" id="ARBA00004401"/>
    </source>
</evidence>
<dbReference type="GO" id="GO:0009003">
    <property type="term" value="F:signal peptidase activity"/>
    <property type="evidence" value="ECO:0007669"/>
    <property type="project" value="UniProtKB-EC"/>
</dbReference>
<organism evidence="10 11">
    <name type="scientific">Clavibacter tessellarius</name>
    <dbReference type="NCBI Taxonomy" id="31965"/>
    <lineage>
        <taxon>Bacteria</taxon>
        <taxon>Bacillati</taxon>
        <taxon>Actinomycetota</taxon>
        <taxon>Actinomycetes</taxon>
        <taxon>Micrococcales</taxon>
        <taxon>Microbacteriaceae</taxon>
        <taxon>Clavibacter</taxon>
    </lineage>
</organism>
<dbReference type="OrthoDB" id="9815782at2"/>
<feature type="region of interest" description="Disordered" evidence="8">
    <location>
        <begin position="1"/>
        <end position="22"/>
    </location>
</feature>
<keyword evidence="7" id="KW-0812">Transmembrane</keyword>
<evidence type="ECO:0000256" key="3">
    <source>
        <dbReference type="ARBA" id="ARBA00009370"/>
    </source>
</evidence>
<keyword evidence="5 7" id="KW-0378">Hydrolase</keyword>
<dbReference type="PROSITE" id="PS00761">
    <property type="entry name" value="SPASE_I_3"/>
    <property type="match status" value="1"/>
</dbReference>
<evidence type="ECO:0000256" key="8">
    <source>
        <dbReference type="SAM" id="MobiDB-lite"/>
    </source>
</evidence>
<evidence type="ECO:0000259" key="9">
    <source>
        <dbReference type="Pfam" id="PF10502"/>
    </source>
</evidence>
<evidence type="ECO:0000256" key="4">
    <source>
        <dbReference type="ARBA" id="ARBA00013208"/>
    </source>
</evidence>
<comment type="subcellular location">
    <subcellularLocation>
        <location evidence="2">Cell membrane</location>
        <topology evidence="2">Single-pass type II membrane protein</topology>
    </subcellularLocation>
    <subcellularLocation>
        <location evidence="7">Membrane</location>
        <topology evidence="7">Single-pass type II membrane protein</topology>
    </subcellularLocation>
</comment>
<dbReference type="Pfam" id="PF10502">
    <property type="entry name" value="Peptidase_S26"/>
    <property type="match status" value="1"/>
</dbReference>